<keyword evidence="1" id="KW-0812">Transmembrane</keyword>
<evidence type="ECO:0000256" key="1">
    <source>
        <dbReference type="SAM" id="Phobius"/>
    </source>
</evidence>
<evidence type="ECO:0000313" key="4">
    <source>
        <dbReference type="Proteomes" id="UP000054639"/>
    </source>
</evidence>
<dbReference type="RefSeq" id="WP_058475180.1">
    <property type="nucleotide sequence ID" value="NZ_LNYR01000046.1"/>
</dbReference>
<keyword evidence="1" id="KW-0472">Membrane</keyword>
<accession>A0A378KSZ6</accession>
<dbReference type="STRING" id="45072.Lqua_3056"/>
<dbReference type="EMBL" id="UGOW01000001">
    <property type="protein sequence ID" value="STY17309.1"/>
    <property type="molecule type" value="Genomic_DNA"/>
</dbReference>
<dbReference type="OrthoDB" id="5652060at2"/>
<dbReference type="Proteomes" id="UP000054639">
    <property type="component" value="Unassembled WGS sequence"/>
</dbReference>
<proteinExistence type="predicted"/>
<evidence type="ECO:0008006" key="6">
    <source>
        <dbReference type="Google" id="ProtNLM"/>
    </source>
</evidence>
<dbReference type="Proteomes" id="UP000254230">
    <property type="component" value="Unassembled WGS sequence"/>
</dbReference>
<dbReference type="AlphaFoldDB" id="A0A378KSZ6"/>
<gene>
    <name evidence="2" type="ORF">Lqua_3056</name>
    <name evidence="3" type="ORF">NCTC12376_01106</name>
</gene>
<reference evidence="2 4" key="1">
    <citation type="submission" date="2015-11" db="EMBL/GenBank/DDBJ databases">
        <title>Genomic analysis of 38 Legionella species identifies large and diverse effector repertoires.</title>
        <authorList>
            <person name="Burstein D."/>
            <person name="Amaro F."/>
            <person name="Zusman T."/>
            <person name="Lifshitz Z."/>
            <person name="Cohen O."/>
            <person name="Gilbert J.A."/>
            <person name="Pupko T."/>
            <person name="Shuman H.A."/>
            <person name="Segal G."/>
        </authorList>
    </citation>
    <scope>NUCLEOTIDE SEQUENCE [LARGE SCALE GENOMIC DNA]</scope>
    <source>
        <strain evidence="2 4">ATCC 49507</strain>
    </source>
</reference>
<feature type="transmembrane region" description="Helical" evidence="1">
    <location>
        <begin position="7"/>
        <end position="32"/>
    </location>
</feature>
<sequence length="185" mass="21046">MNRRCDGFIFLMTLCTICVISLLILTCIQHVFLYSKALNRQQYQHQNFYQMEDTLMQLTELQLHLIDQECIIPTKGADKVIGKLVKNEGCLVPGSDKHYRYLIEDLGDYPCVVTQKEGQMLSTHHIRITLLQSPDAYNPAASVLQVRNIKESASESCHGETHQVSTGISSWRYISDVQGRGIDAR</sequence>
<name>A0A378KSZ6_9GAMM</name>
<evidence type="ECO:0000313" key="2">
    <source>
        <dbReference type="EMBL" id="KTD43702.1"/>
    </source>
</evidence>
<evidence type="ECO:0000313" key="3">
    <source>
        <dbReference type="EMBL" id="STY17309.1"/>
    </source>
</evidence>
<keyword evidence="4" id="KW-1185">Reference proteome</keyword>
<keyword evidence="1" id="KW-1133">Transmembrane helix</keyword>
<reference evidence="3 5" key="2">
    <citation type="submission" date="2018-06" db="EMBL/GenBank/DDBJ databases">
        <authorList>
            <consortium name="Pathogen Informatics"/>
            <person name="Doyle S."/>
        </authorList>
    </citation>
    <scope>NUCLEOTIDE SEQUENCE [LARGE SCALE GENOMIC DNA]</scope>
    <source>
        <strain evidence="3 5">NCTC12376</strain>
    </source>
</reference>
<protein>
    <recommendedName>
        <fullName evidence="6">Tfp pilus assembly protein PilX</fullName>
    </recommendedName>
</protein>
<organism evidence="3 5">
    <name type="scientific">Legionella quateirensis</name>
    <dbReference type="NCBI Taxonomy" id="45072"/>
    <lineage>
        <taxon>Bacteria</taxon>
        <taxon>Pseudomonadati</taxon>
        <taxon>Pseudomonadota</taxon>
        <taxon>Gammaproteobacteria</taxon>
        <taxon>Legionellales</taxon>
        <taxon>Legionellaceae</taxon>
        <taxon>Legionella</taxon>
    </lineage>
</organism>
<evidence type="ECO:0000313" key="5">
    <source>
        <dbReference type="Proteomes" id="UP000254230"/>
    </source>
</evidence>
<dbReference type="EMBL" id="LNYR01000046">
    <property type="protein sequence ID" value="KTD43702.1"/>
    <property type="molecule type" value="Genomic_DNA"/>
</dbReference>